<dbReference type="RefSeq" id="WP_059205622.1">
    <property type="nucleotide sequence ID" value="NZ_KQ948658.1"/>
</dbReference>
<evidence type="ECO:0000256" key="1">
    <source>
        <dbReference type="ARBA" id="ARBA00023002"/>
    </source>
</evidence>
<dbReference type="InterPro" id="IPR000683">
    <property type="entry name" value="Gfo/Idh/MocA-like_OxRdtase_N"/>
</dbReference>
<gene>
    <name evidence="5" type="ORF">AQJ46_12485</name>
</gene>
<name>A0A101SEP8_9ACTN</name>
<dbReference type="AlphaFoldDB" id="A0A101SEP8"/>
<dbReference type="PANTHER" id="PTHR43818:SF11">
    <property type="entry name" value="BCDNA.GH03377"/>
    <property type="match status" value="1"/>
</dbReference>
<dbReference type="SUPFAM" id="SSF55347">
    <property type="entry name" value="Glyceraldehyde-3-phosphate dehydrogenase-like, C-terminal domain"/>
    <property type="match status" value="1"/>
</dbReference>
<dbReference type="Gene3D" id="3.40.50.720">
    <property type="entry name" value="NAD(P)-binding Rossmann-like Domain"/>
    <property type="match status" value="1"/>
</dbReference>
<dbReference type="Proteomes" id="UP000053669">
    <property type="component" value="Unassembled WGS sequence"/>
</dbReference>
<organism evidence="5 6">
    <name type="scientific">Streptomyces canus</name>
    <dbReference type="NCBI Taxonomy" id="58343"/>
    <lineage>
        <taxon>Bacteria</taxon>
        <taxon>Bacillati</taxon>
        <taxon>Actinomycetota</taxon>
        <taxon>Actinomycetes</taxon>
        <taxon>Kitasatosporales</taxon>
        <taxon>Streptomycetaceae</taxon>
        <taxon>Streptomyces</taxon>
        <taxon>Streptomyces aurantiacus group</taxon>
    </lineage>
</organism>
<dbReference type="Pfam" id="PF22685">
    <property type="entry name" value="Gal80p_C-like"/>
    <property type="match status" value="1"/>
</dbReference>
<dbReference type="PANTHER" id="PTHR43818">
    <property type="entry name" value="BCDNA.GH03377"/>
    <property type="match status" value="1"/>
</dbReference>
<dbReference type="Pfam" id="PF01408">
    <property type="entry name" value="GFO_IDH_MocA"/>
    <property type="match status" value="1"/>
</dbReference>
<dbReference type="EMBL" id="LMWU01000013">
    <property type="protein sequence ID" value="KUN72278.1"/>
    <property type="molecule type" value="Genomic_DNA"/>
</dbReference>
<dbReference type="InterPro" id="IPR036291">
    <property type="entry name" value="NAD(P)-bd_dom_sf"/>
</dbReference>
<evidence type="ECO:0000313" key="5">
    <source>
        <dbReference type="EMBL" id="KUN72278.1"/>
    </source>
</evidence>
<proteinExistence type="predicted"/>
<keyword evidence="1" id="KW-0560">Oxidoreductase</keyword>
<dbReference type="STRING" id="58343.AQJ46_12485"/>
<dbReference type="GO" id="GO:0000166">
    <property type="term" value="F:nucleotide binding"/>
    <property type="evidence" value="ECO:0007669"/>
    <property type="project" value="InterPro"/>
</dbReference>
<dbReference type="InterPro" id="IPR055080">
    <property type="entry name" value="Gal80p-like_C"/>
</dbReference>
<feature type="domain" description="Gal80p-like C-terminal" evidence="4">
    <location>
        <begin position="134"/>
        <end position="271"/>
    </location>
</feature>
<evidence type="ECO:0000259" key="3">
    <source>
        <dbReference type="Pfam" id="PF01408"/>
    </source>
</evidence>
<evidence type="ECO:0000256" key="2">
    <source>
        <dbReference type="SAM" id="MobiDB-lite"/>
    </source>
</evidence>
<sequence length="378" mass="40113">MADRIRVGVVGAHAERGWGRHIHLPALRALNDFQVTAVAGTTAASARAAAEVWGAQRSYDDARALMADPDVDLVTVAVQLPSRDGLVEAAIAAGRHVYSEWPLAPDAATAERFESAARAAGVRHAVGLQSRHHPEVRLLREVLAQGLIGEVLSASLLYSLATPEVWSTRYAALFDETKGVNHLAVVGGHSLDMFQYAVGEFTEISATLATRIDRITMEETGEPIEVTSPDQIVLGGPLESGAAASAHFMTGGPRGDGFRIEVHGRTGRLVLVSSDDSLVGPRFTLTHAPANGSPARELAVPDAHRPLLGTPSAVSNVAQVYTDLARAIRTGDDFGPDFTTAVRVHRLLDAVRSSAGSGRRVRLNRVAGPRGRRPTSPV</sequence>
<evidence type="ECO:0000259" key="4">
    <source>
        <dbReference type="Pfam" id="PF22685"/>
    </source>
</evidence>
<dbReference type="SUPFAM" id="SSF51735">
    <property type="entry name" value="NAD(P)-binding Rossmann-fold domains"/>
    <property type="match status" value="1"/>
</dbReference>
<comment type="caution">
    <text evidence="5">The sequence shown here is derived from an EMBL/GenBank/DDBJ whole genome shotgun (WGS) entry which is preliminary data.</text>
</comment>
<evidence type="ECO:0000313" key="6">
    <source>
        <dbReference type="Proteomes" id="UP000053669"/>
    </source>
</evidence>
<dbReference type="GO" id="GO:0016491">
    <property type="term" value="F:oxidoreductase activity"/>
    <property type="evidence" value="ECO:0007669"/>
    <property type="project" value="UniProtKB-KW"/>
</dbReference>
<feature type="region of interest" description="Disordered" evidence="2">
    <location>
        <begin position="358"/>
        <end position="378"/>
    </location>
</feature>
<dbReference type="InterPro" id="IPR050463">
    <property type="entry name" value="Gfo/Idh/MocA_oxidrdct_glycsds"/>
</dbReference>
<protein>
    <submittedName>
        <fullName evidence="5">Gfo/Idh/MocA family oxidoreductase</fullName>
    </submittedName>
</protein>
<feature type="domain" description="Gfo/Idh/MocA-like oxidoreductase N-terminal" evidence="3">
    <location>
        <begin position="5"/>
        <end position="127"/>
    </location>
</feature>
<reference evidence="5 6" key="1">
    <citation type="submission" date="2015-10" db="EMBL/GenBank/DDBJ databases">
        <title>Draft genome sequence of Streptomyces canus DSM 40017, type strain for the species Streptomyces canus.</title>
        <authorList>
            <person name="Ruckert C."/>
            <person name="Winkler A."/>
            <person name="Kalinowski J."/>
            <person name="Kampfer P."/>
            <person name="Glaeser S."/>
        </authorList>
    </citation>
    <scope>NUCLEOTIDE SEQUENCE [LARGE SCALE GENOMIC DNA]</scope>
    <source>
        <strain evidence="5 6">DSM 40017</strain>
    </source>
</reference>
<accession>A0A101SEP8</accession>
<dbReference type="Gene3D" id="3.30.360.10">
    <property type="entry name" value="Dihydrodipicolinate Reductase, domain 2"/>
    <property type="match status" value="1"/>
</dbReference>